<proteinExistence type="predicted"/>
<keyword evidence="3" id="KW-1185">Reference proteome</keyword>
<protein>
    <recommendedName>
        <fullName evidence="4">No apical meristem-associated C-terminal domain-containing protein</fullName>
    </recommendedName>
</protein>
<reference evidence="2 3" key="1">
    <citation type="submission" date="2019-06" db="EMBL/GenBank/DDBJ databases">
        <title>A chromosomal-level reference genome of Carpinus fangiana (Coryloideae, Betulaceae).</title>
        <authorList>
            <person name="Yang X."/>
            <person name="Wang Z."/>
            <person name="Zhang L."/>
            <person name="Hao G."/>
            <person name="Liu J."/>
            <person name="Yang Y."/>
        </authorList>
    </citation>
    <scope>NUCLEOTIDE SEQUENCE [LARGE SCALE GENOMIC DNA]</scope>
    <source>
        <strain evidence="2">Cfa_2016G</strain>
        <tissue evidence="2">Leaf</tissue>
    </source>
</reference>
<name>A0A5N6R8C1_9ROSI</name>
<evidence type="ECO:0008006" key="4">
    <source>
        <dbReference type="Google" id="ProtNLM"/>
    </source>
</evidence>
<accession>A0A5N6R8C1</accession>
<organism evidence="2 3">
    <name type="scientific">Carpinus fangiana</name>
    <dbReference type="NCBI Taxonomy" id="176857"/>
    <lineage>
        <taxon>Eukaryota</taxon>
        <taxon>Viridiplantae</taxon>
        <taxon>Streptophyta</taxon>
        <taxon>Embryophyta</taxon>
        <taxon>Tracheophyta</taxon>
        <taxon>Spermatophyta</taxon>
        <taxon>Magnoliopsida</taxon>
        <taxon>eudicotyledons</taxon>
        <taxon>Gunneridae</taxon>
        <taxon>Pentapetalae</taxon>
        <taxon>rosids</taxon>
        <taxon>fabids</taxon>
        <taxon>Fagales</taxon>
        <taxon>Betulaceae</taxon>
        <taxon>Carpinus</taxon>
    </lineage>
</organism>
<dbReference type="EMBL" id="CM017325">
    <property type="protein sequence ID" value="KAE8056078.1"/>
    <property type="molecule type" value="Genomic_DNA"/>
</dbReference>
<evidence type="ECO:0000313" key="3">
    <source>
        <dbReference type="Proteomes" id="UP000327013"/>
    </source>
</evidence>
<evidence type="ECO:0000313" key="2">
    <source>
        <dbReference type="EMBL" id="KAE8056078.1"/>
    </source>
</evidence>
<feature type="coiled-coil region" evidence="1">
    <location>
        <begin position="1"/>
        <end position="40"/>
    </location>
</feature>
<gene>
    <name evidence="2" type="ORF">FH972_012876</name>
</gene>
<evidence type="ECO:0000256" key="1">
    <source>
        <dbReference type="SAM" id="Coils"/>
    </source>
</evidence>
<dbReference type="Proteomes" id="UP000327013">
    <property type="component" value="Chromosome 5"/>
</dbReference>
<sequence>MLEVELRKEEREQKKEEFEKQKLEVELRKEAREQKKEEREIMMMDTSHLSKLQLEYIQSLQMEIIEKRRSK</sequence>
<dbReference type="AlphaFoldDB" id="A0A5N6R8C1"/>
<keyword evidence="1" id="KW-0175">Coiled coil</keyword>